<name>A0A4U3F033_9GAMM</name>
<dbReference type="OrthoDB" id="192696at2"/>
<evidence type="ECO:0000313" key="7">
    <source>
        <dbReference type="Proteomes" id="UP000661012"/>
    </source>
</evidence>
<reference evidence="5 6" key="1">
    <citation type="journal article" date="2019" name="Sci. Rep.">
        <title>Differences in resource use lead to coexistence of seed-transmitted microbial populations.</title>
        <authorList>
            <person name="Torres-Cortes G."/>
            <person name="Garcia B.J."/>
            <person name="Compant S."/>
            <person name="Rezki S."/>
            <person name="Jones P."/>
            <person name="Preveaux A."/>
            <person name="Briand M."/>
            <person name="Roulet A."/>
            <person name="Bouchez O."/>
            <person name="Jacobson D."/>
            <person name="Barret M."/>
        </authorList>
    </citation>
    <scope>NUCLEOTIDE SEQUENCE [LARGE SCALE GENOMIC DNA]</scope>
    <source>
        <strain evidence="5 6">CFBP13511</strain>
    </source>
</reference>
<dbReference type="EMBL" id="QGAC01000019">
    <property type="protein sequence ID" value="TKJ86553.1"/>
    <property type="molecule type" value="Genomic_DNA"/>
</dbReference>
<protein>
    <recommendedName>
        <fullName evidence="8">Dienelactone hydrolase</fullName>
    </recommendedName>
</protein>
<dbReference type="AlphaFoldDB" id="A0A4U3F033"/>
<keyword evidence="3" id="KW-0443">Lipid metabolism</keyword>
<gene>
    <name evidence="5" type="ORF">EpCFBP13511_18260</name>
    <name evidence="4" type="ORF">IFT93_04615</name>
</gene>
<dbReference type="STRING" id="1219360.GCA_001571305_00461"/>
<dbReference type="InterPro" id="IPR016986">
    <property type="entry name" value="UCP031982_abhydr"/>
</dbReference>
<dbReference type="RefSeq" id="WP_137269771.1">
    <property type="nucleotide sequence ID" value="NZ_JACYNM010000004.1"/>
</dbReference>
<dbReference type="InterPro" id="IPR029058">
    <property type="entry name" value="AB_hydrolase_fold"/>
</dbReference>
<dbReference type="PANTHER" id="PTHR10272:SF0">
    <property type="entry name" value="PLATELET-ACTIVATING FACTOR ACETYLHYDROLASE"/>
    <property type="match status" value="1"/>
</dbReference>
<evidence type="ECO:0000313" key="5">
    <source>
        <dbReference type="EMBL" id="TKJ86553.1"/>
    </source>
</evidence>
<dbReference type="Pfam" id="PF07224">
    <property type="entry name" value="Chlorophyllase"/>
    <property type="match status" value="1"/>
</dbReference>
<evidence type="ECO:0000313" key="6">
    <source>
        <dbReference type="Proteomes" id="UP000306393"/>
    </source>
</evidence>
<keyword evidence="7" id="KW-1185">Reference proteome</keyword>
<dbReference type="EMBL" id="JACYNN010000002">
    <property type="protein sequence ID" value="MBD8105705.1"/>
    <property type="molecule type" value="Genomic_DNA"/>
</dbReference>
<dbReference type="GO" id="GO:0003847">
    <property type="term" value="F:1-alkyl-2-acetylglycerophosphocholine esterase activity"/>
    <property type="evidence" value="ECO:0007669"/>
    <property type="project" value="TreeGrafter"/>
</dbReference>
<evidence type="ECO:0008006" key="8">
    <source>
        <dbReference type="Google" id="ProtNLM"/>
    </source>
</evidence>
<reference evidence="4 7" key="2">
    <citation type="journal article" date="2020" name="FEMS Microbiol. Ecol.">
        <title>Temporal dynamics of bacterial communities during seed development and maturation.</title>
        <authorList>
            <person name="Chesneau G."/>
            <person name="Torres-Cortes G."/>
            <person name="Briand M."/>
            <person name="Darrasse A."/>
            <person name="Preveaux A."/>
            <person name="Marais C."/>
            <person name="Jacques M.A."/>
            <person name="Shade A."/>
            <person name="Barret M."/>
        </authorList>
    </citation>
    <scope>NUCLEOTIDE SEQUENCE [LARGE SCALE GENOMIC DNA]</scope>
    <source>
        <strain evidence="4 7">CFBP13732</strain>
    </source>
</reference>
<evidence type="ECO:0000256" key="2">
    <source>
        <dbReference type="ARBA" id="ARBA00022963"/>
    </source>
</evidence>
<evidence type="ECO:0000256" key="3">
    <source>
        <dbReference type="ARBA" id="ARBA00023098"/>
    </source>
</evidence>
<proteinExistence type="predicted"/>
<dbReference type="PIRSF" id="PIRSF031982">
    <property type="entry name" value="UCP031982_abhydr"/>
    <property type="match status" value="1"/>
</dbReference>
<evidence type="ECO:0000313" key="4">
    <source>
        <dbReference type="EMBL" id="MBD8105705.1"/>
    </source>
</evidence>
<dbReference type="GO" id="GO:0016042">
    <property type="term" value="P:lipid catabolic process"/>
    <property type="evidence" value="ECO:0007669"/>
    <property type="project" value="UniProtKB-KW"/>
</dbReference>
<organism evidence="5 6">
    <name type="scientific">Erwinia persicina</name>
    <dbReference type="NCBI Taxonomy" id="55211"/>
    <lineage>
        <taxon>Bacteria</taxon>
        <taxon>Pseudomonadati</taxon>
        <taxon>Pseudomonadota</taxon>
        <taxon>Gammaproteobacteria</taxon>
        <taxon>Enterobacterales</taxon>
        <taxon>Erwiniaceae</taxon>
        <taxon>Erwinia</taxon>
    </lineage>
</organism>
<comment type="caution">
    <text evidence="5">The sequence shown here is derived from an EMBL/GenBank/DDBJ whole genome shotgun (WGS) entry which is preliminary data.</text>
</comment>
<dbReference type="SUPFAM" id="SSF53474">
    <property type="entry name" value="alpha/beta-Hydrolases"/>
    <property type="match status" value="1"/>
</dbReference>
<sequence>MMRTIISAILLVLSYPVWSFSVGTQQDIVVDPHTQRSLSVRLFYPSHTQQQAELQAESGVFSGFTAIPHAPLAAGRLPLIILSHGSGGNNTSLAWLAVPLAARGIVVIAASHPGSTTGDSRPATDLTLQTADLSALLTHYLASPVWQQAIDRQKIGAVGHSKGGYSVLALAGGRINRQRLNHYCQTMPQMPDCQFYYRDGVRLEKTDDTRLAASYRDRRFRFVVALDPAMSYVLIPDSLRTINVPVLAIAAGYYIRATGSLTLGVDGLSLPQVKLQDAGHFDFLPVCQPSATAILAEEGEAFLCETPRAQREAIHQQTLAAISQFMQHNGFLNVPR</sequence>
<keyword evidence="1" id="KW-0378">Hydrolase</keyword>
<dbReference type="PANTHER" id="PTHR10272">
    <property type="entry name" value="PLATELET-ACTIVATING FACTOR ACETYLHYDROLASE"/>
    <property type="match status" value="1"/>
</dbReference>
<dbReference type="Gene3D" id="3.40.50.1820">
    <property type="entry name" value="alpha/beta hydrolase"/>
    <property type="match status" value="1"/>
</dbReference>
<accession>A0A4U3F033</accession>
<dbReference type="Proteomes" id="UP000306393">
    <property type="component" value="Unassembled WGS sequence"/>
</dbReference>
<evidence type="ECO:0000256" key="1">
    <source>
        <dbReference type="ARBA" id="ARBA00022801"/>
    </source>
</evidence>
<keyword evidence="2" id="KW-0442">Lipid degradation</keyword>
<dbReference type="InterPro" id="IPR017395">
    <property type="entry name" value="Chlorophyllase-like"/>
</dbReference>
<dbReference type="Proteomes" id="UP000661012">
    <property type="component" value="Unassembled WGS sequence"/>
</dbReference>